<keyword evidence="3" id="KW-1185">Reference proteome</keyword>
<protein>
    <submittedName>
        <fullName evidence="2">TniQ protein</fullName>
    </submittedName>
</protein>
<dbReference type="AlphaFoldDB" id="A0A1G8L8N4"/>
<gene>
    <name evidence="2" type="ORF">SAMN05216272_11118</name>
</gene>
<dbReference type="Pfam" id="PF06527">
    <property type="entry name" value="TniQ"/>
    <property type="match status" value="1"/>
</dbReference>
<dbReference type="STRING" id="428992.SAMN05216272_11118"/>
<evidence type="ECO:0000259" key="1">
    <source>
        <dbReference type="Pfam" id="PF06527"/>
    </source>
</evidence>
<dbReference type="InterPro" id="IPR009492">
    <property type="entry name" value="TniQ"/>
</dbReference>
<reference evidence="3" key="1">
    <citation type="submission" date="2016-10" db="EMBL/GenBank/DDBJ databases">
        <authorList>
            <person name="Varghese N."/>
            <person name="Submissions S."/>
        </authorList>
    </citation>
    <scope>NUCLEOTIDE SEQUENCE [LARGE SCALE GENOMIC DNA]</scope>
    <source>
        <strain evidence="3">CCM 7469</strain>
    </source>
</reference>
<evidence type="ECO:0000313" key="2">
    <source>
        <dbReference type="EMBL" id="SDI51972.1"/>
    </source>
</evidence>
<dbReference type="EMBL" id="FNDS01000011">
    <property type="protein sequence ID" value="SDI51972.1"/>
    <property type="molecule type" value="Genomic_DNA"/>
</dbReference>
<proteinExistence type="predicted"/>
<name>A0A1G8L8N4_9PSED</name>
<accession>A0A1G8L8N4</accession>
<evidence type="ECO:0000313" key="3">
    <source>
        <dbReference type="Proteomes" id="UP000199636"/>
    </source>
</evidence>
<dbReference type="Proteomes" id="UP000199636">
    <property type="component" value="Unassembled WGS sequence"/>
</dbReference>
<dbReference type="OrthoDB" id="7033826at2"/>
<organism evidence="2 3">
    <name type="scientific">Pseudomonas panipatensis</name>
    <dbReference type="NCBI Taxonomy" id="428992"/>
    <lineage>
        <taxon>Bacteria</taxon>
        <taxon>Pseudomonadati</taxon>
        <taxon>Pseudomonadota</taxon>
        <taxon>Gammaproteobacteria</taxon>
        <taxon>Pseudomonadales</taxon>
        <taxon>Pseudomonadaceae</taxon>
        <taxon>Pseudomonas</taxon>
    </lineage>
</organism>
<sequence>MSSWIFRQAHAKEISASHSDGAELLRIVQEKEDLYDVDYGYAVSELERLTELTGGLHAMSLPDHSRHLVWGISDNGSRVSFCSICIEDDIRKHTFPVWRVQWSYCWYTVCHRHKCALTTLSGNYRPITLKNRGRCAFRFTVEKNHPSSKASAAPKRNELIPRISFLLELIELAFKMQSHIDNLINLKHSDQAWREISAIRDFCDAAIFIERGRVCPLAHDLTKYAFGRLAREYQLGPQTRKYDLEGTSCQERCARTRLSALAVAACVFGVEGALDGLQRLSSAGREIGVLVPVTIPWLYTASVGGVGSISRNWCLDRARGYPIEIRDKLLEISSAPITPKEMAPTKGIPYSKS</sequence>
<feature type="domain" description="TniQ" evidence="1">
    <location>
        <begin position="1"/>
        <end position="117"/>
    </location>
</feature>